<feature type="region of interest" description="Disordered" evidence="18">
    <location>
        <begin position="284"/>
        <end position="310"/>
    </location>
</feature>
<evidence type="ECO:0000256" key="1">
    <source>
        <dbReference type="ARBA" id="ARBA00004410"/>
    </source>
</evidence>
<dbReference type="PROSITE" id="PS00530">
    <property type="entry name" value="RNASE_T2_1"/>
    <property type="match status" value="1"/>
</dbReference>
<keyword evidence="5" id="KW-0963">Cytoplasm</keyword>
<evidence type="ECO:0000256" key="15">
    <source>
        <dbReference type="ARBA" id="ARBA00071169"/>
    </source>
</evidence>
<dbReference type="AlphaFoldDB" id="A0A8A1LBV0"/>
<evidence type="ECO:0000256" key="18">
    <source>
        <dbReference type="SAM" id="MobiDB-lite"/>
    </source>
</evidence>
<evidence type="ECO:0000256" key="4">
    <source>
        <dbReference type="ARBA" id="ARBA00012571"/>
    </source>
</evidence>
<evidence type="ECO:0000256" key="6">
    <source>
        <dbReference type="ARBA" id="ARBA00022554"/>
    </source>
</evidence>
<dbReference type="PANTHER" id="PTHR11240">
    <property type="entry name" value="RIBONUCLEASE T2"/>
    <property type="match status" value="1"/>
</dbReference>
<keyword evidence="6" id="KW-0926">Vacuole</keyword>
<dbReference type="EC" id="4.6.1.19" evidence="4"/>
<name>A0A8A1LBV0_AJEC8</name>
<keyword evidence="11" id="KW-1015">Disulfide bond</keyword>
<evidence type="ECO:0000256" key="7">
    <source>
        <dbReference type="ARBA" id="ARBA00022722"/>
    </source>
</evidence>
<dbReference type="Proteomes" id="UP000663419">
    <property type="component" value="Chromosome 1"/>
</dbReference>
<dbReference type="PANTHER" id="PTHR11240:SF22">
    <property type="entry name" value="RIBONUCLEASE T2"/>
    <property type="match status" value="1"/>
</dbReference>
<evidence type="ECO:0000256" key="16">
    <source>
        <dbReference type="PIRSR" id="PIRSR633697-1"/>
    </source>
</evidence>
<organism evidence="20 21">
    <name type="scientific">Ajellomyces capsulatus (strain H88)</name>
    <name type="common">Darling's disease fungus</name>
    <name type="synonym">Histoplasma capsulatum</name>
    <dbReference type="NCBI Taxonomy" id="544711"/>
    <lineage>
        <taxon>Eukaryota</taxon>
        <taxon>Fungi</taxon>
        <taxon>Dikarya</taxon>
        <taxon>Ascomycota</taxon>
        <taxon>Pezizomycotina</taxon>
        <taxon>Eurotiomycetes</taxon>
        <taxon>Eurotiomycetidae</taxon>
        <taxon>Onygenales</taxon>
        <taxon>Ajellomycetaceae</taxon>
        <taxon>Histoplasma</taxon>
    </lineage>
</organism>
<feature type="active site" evidence="16">
    <location>
        <position position="168"/>
    </location>
</feature>
<evidence type="ECO:0000256" key="8">
    <source>
        <dbReference type="ARBA" id="ARBA00022729"/>
    </source>
</evidence>
<protein>
    <recommendedName>
        <fullName evidence="15">Ribonuclease T2-like</fullName>
        <ecNumber evidence="4">4.6.1.19</ecNumber>
    </recommendedName>
</protein>
<dbReference type="GO" id="GO:0005576">
    <property type="term" value="C:extracellular region"/>
    <property type="evidence" value="ECO:0007669"/>
    <property type="project" value="TreeGrafter"/>
</dbReference>
<evidence type="ECO:0000256" key="14">
    <source>
        <dbReference type="ARBA" id="ARBA00025494"/>
    </source>
</evidence>
<dbReference type="InterPro" id="IPR001568">
    <property type="entry name" value="RNase_T2-like"/>
</dbReference>
<comment type="subcellular location">
    <subcellularLocation>
        <location evidence="2">Cytoplasm</location>
    </subcellularLocation>
    <subcellularLocation>
        <location evidence="1">Vacuole lumen</location>
    </subcellularLocation>
</comment>
<accession>A0A8A1LBV0</accession>
<gene>
    <name evidence="20" type="ORF">I7I53_10441</name>
</gene>
<dbReference type="VEuPathDB" id="FungiDB:I7I53_10441"/>
<keyword evidence="12" id="KW-0325">Glycoprotein</keyword>
<dbReference type="SUPFAM" id="SSF55895">
    <property type="entry name" value="Ribonuclease Rh-like"/>
    <property type="match status" value="1"/>
</dbReference>
<keyword evidence="8" id="KW-0732">Signal</keyword>
<dbReference type="Pfam" id="PF25488">
    <property type="entry name" value="RNaseT2L_C"/>
    <property type="match status" value="1"/>
</dbReference>
<dbReference type="GO" id="GO:0006401">
    <property type="term" value="P:RNA catabolic process"/>
    <property type="evidence" value="ECO:0007669"/>
    <property type="project" value="TreeGrafter"/>
</dbReference>
<evidence type="ECO:0000256" key="9">
    <source>
        <dbReference type="ARBA" id="ARBA00022759"/>
    </source>
</evidence>
<dbReference type="InterPro" id="IPR036430">
    <property type="entry name" value="RNase_T2-like_sf"/>
</dbReference>
<evidence type="ECO:0000256" key="12">
    <source>
        <dbReference type="ARBA" id="ARBA00023180"/>
    </source>
</evidence>
<dbReference type="Pfam" id="PF00445">
    <property type="entry name" value="Ribonuclease_T2"/>
    <property type="match status" value="1"/>
</dbReference>
<evidence type="ECO:0000256" key="3">
    <source>
        <dbReference type="ARBA" id="ARBA00007469"/>
    </source>
</evidence>
<dbReference type="GO" id="GO:0016787">
    <property type="term" value="F:hydrolase activity"/>
    <property type="evidence" value="ECO:0007669"/>
    <property type="project" value="UniProtKB-KW"/>
</dbReference>
<dbReference type="PROSITE" id="PS00531">
    <property type="entry name" value="RNASE_T2_2"/>
    <property type="match status" value="1"/>
</dbReference>
<sequence>MMAKDELWKAFDAVVGWLKPNFPSPKTVLRVTSLGASQIPFWNNQPIGHTPEVTEFHSCPNPQLSCKVEFNSQDTCCFNYPGGQLLQVQLWDVDPPRGPEDGWTIHGLWPDHCDGSFDQFCDDSRRHQNISAIIEQSGKMELLDLMRARWKNIRGDDEHLWIHEWNKHGTCISTLEPRCYPDYVPQQEVVTYFQKAVDLFLKLPSYEILSAAGIVPSETETYHRDAIESALKKAHGQDVRIKCQHGMLSEISYNFNVAGPLELGIFIPASPAGAASNCPLNGIRYRPKKTPRQEPSPTRTFPEPTGAPPTGTPFVGKGKLMIQYSGRQHGCIISRGGWFVSGTCATFHAVPGPNSLCTHFEFFCCGSKMPNPMIPIDDFFLKSSRGLCAFDDDDGFICSADVDSPTAFTAMDELLSLGEQTVFYSDVVPRRRGQSPIYESSEQHPLSLEIHWREA</sequence>
<dbReference type="Gene3D" id="3.90.730.10">
    <property type="entry name" value="Ribonuclease T2-like"/>
    <property type="match status" value="1"/>
</dbReference>
<reference evidence="20" key="1">
    <citation type="submission" date="2021-01" db="EMBL/GenBank/DDBJ databases">
        <title>Chromosome-level genome assembly of a human fungal pathogen reveals clustering of transcriptionally co-regulated genes.</title>
        <authorList>
            <person name="Voorhies M."/>
            <person name="Cohen S."/>
            <person name="Shea T.P."/>
            <person name="Petrus S."/>
            <person name="Munoz J.F."/>
            <person name="Poplawski S."/>
            <person name="Goldman W.E."/>
            <person name="Michael T."/>
            <person name="Cuomo C.A."/>
            <person name="Sil A."/>
            <person name="Beyhan S."/>
        </authorList>
    </citation>
    <scope>NUCLEOTIDE SEQUENCE</scope>
    <source>
        <strain evidence="20">H88</strain>
    </source>
</reference>
<comment type="similarity">
    <text evidence="3 17">Belongs to the RNase T2 family.</text>
</comment>
<evidence type="ECO:0000256" key="11">
    <source>
        <dbReference type="ARBA" id="ARBA00023157"/>
    </source>
</evidence>
<evidence type="ECO:0000313" key="21">
    <source>
        <dbReference type="Proteomes" id="UP000663419"/>
    </source>
</evidence>
<dbReference type="GO" id="GO:0003723">
    <property type="term" value="F:RNA binding"/>
    <property type="evidence" value="ECO:0007669"/>
    <property type="project" value="InterPro"/>
</dbReference>
<evidence type="ECO:0000256" key="17">
    <source>
        <dbReference type="RuleBase" id="RU004328"/>
    </source>
</evidence>
<dbReference type="InterPro" id="IPR018188">
    <property type="entry name" value="RNase_T2_His_AS_1"/>
</dbReference>
<dbReference type="GO" id="GO:0033897">
    <property type="term" value="F:ribonuclease T2 activity"/>
    <property type="evidence" value="ECO:0007669"/>
    <property type="project" value="UniProtKB-EC"/>
</dbReference>
<feature type="domain" description="RNase T2-like C-terminal" evidence="19">
    <location>
        <begin position="312"/>
        <end position="453"/>
    </location>
</feature>
<evidence type="ECO:0000256" key="13">
    <source>
        <dbReference type="ARBA" id="ARBA00023239"/>
    </source>
</evidence>
<dbReference type="GO" id="GO:0005775">
    <property type="term" value="C:vacuolar lumen"/>
    <property type="evidence" value="ECO:0007669"/>
    <property type="project" value="UniProtKB-SubCell"/>
</dbReference>
<dbReference type="EMBL" id="CP069102">
    <property type="protein sequence ID" value="QSS49924.1"/>
    <property type="molecule type" value="Genomic_DNA"/>
</dbReference>
<keyword evidence="13" id="KW-0456">Lyase</keyword>
<proteinExistence type="inferred from homology"/>
<feature type="active site" evidence="16">
    <location>
        <position position="164"/>
    </location>
</feature>
<dbReference type="InterPro" id="IPR033130">
    <property type="entry name" value="RNase_T2_His_AS_2"/>
</dbReference>
<evidence type="ECO:0000259" key="19">
    <source>
        <dbReference type="Pfam" id="PF25488"/>
    </source>
</evidence>
<dbReference type="CDD" id="cd01061">
    <property type="entry name" value="RNase_T2_euk"/>
    <property type="match status" value="1"/>
</dbReference>
<keyword evidence="10" id="KW-0378">Hydrolase</keyword>
<evidence type="ECO:0000256" key="5">
    <source>
        <dbReference type="ARBA" id="ARBA00022490"/>
    </source>
</evidence>
<dbReference type="InterPro" id="IPR033697">
    <property type="entry name" value="Ribonuclease_T2_eukaryotic"/>
</dbReference>
<feature type="active site" evidence="16">
    <location>
        <position position="106"/>
    </location>
</feature>
<keyword evidence="9" id="KW-0255">Endonuclease</keyword>
<dbReference type="FunFam" id="3.90.730.10:FF:000004">
    <property type="entry name" value="Ribonuclease T2-like"/>
    <property type="match status" value="1"/>
</dbReference>
<dbReference type="InterPro" id="IPR057328">
    <property type="entry name" value="RNaseT2L_C"/>
</dbReference>
<keyword evidence="7" id="KW-0540">Nuclease</keyword>
<comment type="function">
    <text evidence="14">Rnase which modulates cell survival under stress conditions. Released from the vacuole to the cytoplasm during stress to promote tRNA and rRNA cleavage and to activate separately a downstream pathway that promotes cell death. Involved in cell size, vacuolar morphology and growth at high temperatures and high salt concentration.</text>
</comment>
<evidence type="ECO:0000256" key="2">
    <source>
        <dbReference type="ARBA" id="ARBA00004496"/>
    </source>
</evidence>
<evidence type="ECO:0000313" key="20">
    <source>
        <dbReference type="EMBL" id="QSS49924.1"/>
    </source>
</evidence>
<evidence type="ECO:0000256" key="10">
    <source>
        <dbReference type="ARBA" id="ARBA00022801"/>
    </source>
</evidence>